<proteinExistence type="predicted"/>
<dbReference type="PANTHER" id="PTHR23518:SF2">
    <property type="entry name" value="MAJOR FACILITATOR SUPERFAMILY TRANSPORTER"/>
    <property type="match status" value="1"/>
</dbReference>
<dbReference type="InterPro" id="IPR036259">
    <property type="entry name" value="MFS_trans_sf"/>
</dbReference>
<evidence type="ECO:0000256" key="4">
    <source>
        <dbReference type="ARBA" id="ARBA00023136"/>
    </source>
</evidence>
<evidence type="ECO:0000313" key="7">
    <source>
        <dbReference type="EMBL" id="MFC5437806.1"/>
    </source>
</evidence>
<name>A0ABW0JPM6_9GAMM</name>
<evidence type="ECO:0000313" key="8">
    <source>
        <dbReference type="Proteomes" id="UP001596013"/>
    </source>
</evidence>
<keyword evidence="4 5" id="KW-0472">Membrane</keyword>
<dbReference type="RefSeq" id="WP_377306400.1">
    <property type="nucleotide sequence ID" value="NZ_JBHSMK010000009.1"/>
</dbReference>
<feature type="transmembrane region" description="Helical" evidence="5">
    <location>
        <begin position="354"/>
        <end position="376"/>
    </location>
</feature>
<feature type="transmembrane region" description="Helical" evidence="5">
    <location>
        <begin position="158"/>
        <end position="177"/>
    </location>
</feature>
<sequence length="411" mass="43147">MSLAADESANDVAGRRSTLRRIPRGIWALGFVSMLMDTSSEMIHALLPVYLVTVLGTSALTVGLIEGVAESTAAITKVFSGVLSDWLGRRKLLVAIGYGMAAFTKPVFPLAGTVGWVITARFVDRIGKGIRGAPRDALIADLAPSELRGASFGLRQSLDTAGAFIGPALAIGLMWLTADNIRWVFWAALPPAFAALALVLFVVHDRPAQAREKRVHAPLSRVELVRLPPLYWGVVSIAAVFTLARFSEAFLVLRAQELGLALALIPLVLVVLNVVYAFSSYPVGVLADRFDRGTLLALGVAVLAVSDMVLALVGGLGGLALGVVLWGLHMGMTQGLLATLVADAAPANLRGTAFGVFNLVSGLALLAASAVAGTLWDAFGSRATFLAGAGIATITVLALMPVVHRARRRKA</sequence>
<evidence type="ECO:0000256" key="1">
    <source>
        <dbReference type="ARBA" id="ARBA00004141"/>
    </source>
</evidence>
<reference evidence="8" key="1">
    <citation type="journal article" date="2019" name="Int. J. Syst. Evol. Microbiol.">
        <title>The Global Catalogue of Microorganisms (GCM) 10K type strain sequencing project: providing services to taxonomists for standard genome sequencing and annotation.</title>
        <authorList>
            <consortium name="The Broad Institute Genomics Platform"/>
            <consortium name="The Broad Institute Genome Sequencing Center for Infectious Disease"/>
            <person name="Wu L."/>
            <person name="Ma J."/>
        </authorList>
    </citation>
    <scope>NUCLEOTIDE SEQUENCE [LARGE SCALE GENOMIC DNA]</scope>
    <source>
        <strain evidence="8">JCM 17130</strain>
    </source>
</reference>
<dbReference type="CDD" id="cd17370">
    <property type="entry name" value="MFS_MJ1317_like"/>
    <property type="match status" value="1"/>
</dbReference>
<feature type="transmembrane region" description="Helical" evidence="5">
    <location>
        <begin position="293"/>
        <end position="313"/>
    </location>
</feature>
<evidence type="ECO:0000256" key="2">
    <source>
        <dbReference type="ARBA" id="ARBA00022692"/>
    </source>
</evidence>
<organism evidence="7 8">
    <name type="scientific">Rhodanobacter umsongensis</name>
    <dbReference type="NCBI Taxonomy" id="633153"/>
    <lineage>
        <taxon>Bacteria</taxon>
        <taxon>Pseudomonadati</taxon>
        <taxon>Pseudomonadota</taxon>
        <taxon>Gammaproteobacteria</taxon>
        <taxon>Lysobacterales</taxon>
        <taxon>Rhodanobacteraceae</taxon>
        <taxon>Rhodanobacter</taxon>
    </lineage>
</organism>
<dbReference type="InterPro" id="IPR020846">
    <property type="entry name" value="MFS_dom"/>
</dbReference>
<dbReference type="EMBL" id="JBHSMK010000009">
    <property type="protein sequence ID" value="MFC5437806.1"/>
    <property type="molecule type" value="Genomic_DNA"/>
</dbReference>
<evidence type="ECO:0000256" key="3">
    <source>
        <dbReference type="ARBA" id="ARBA00022989"/>
    </source>
</evidence>
<comment type="caution">
    <text evidence="7">The sequence shown here is derived from an EMBL/GenBank/DDBJ whole genome shotgun (WGS) entry which is preliminary data.</text>
</comment>
<dbReference type="PROSITE" id="PS50850">
    <property type="entry name" value="MFS"/>
    <property type="match status" value="1"/>
</dbReference>
<feature type="domain" description="Major facilitator superfamily (MFS) profile" evidence="6">
    <location>
        <begin position="25"/>
        <end position="407"/>
    </location>
</feature>
<feature type="transmembrane region" description="Helical" evidence="5">
    <location>
        <begin position="258"/>
        <end position="281"/>
    </location>
</feature>
<protein>
    <submittedName>
        <fullName evidence="7">MFS transporter</fullName>
    </submittedName>
</protein>
<dbReference type="SUPFAM" id="SSF103473">
    <property type="entry name" value="MFS general substrate transporter"/>
    <property type="match status" value="1"/>
</dbReference>
<dbReference type="PROSITE" id="PS00216">
    <property type="entry name" value="SUGAR_TRANSPORT_1"/>
    <property type="match status" value="1"/>
</dbReference>
<dbReference type="InterPro" id="IPR005829">
    <property type="entry name" value="Sugar_transporter_CS"/>
</dbReference>
<keyword evidence="3 5" id="KW-1133">Transmembrane helix</keyword>
<accession>A0ABW0JPM6</accession>
<dbReference type="PANTHER" id="PTHR23518">
    <property type="entry name" value="C-METHYLTRANSFERASE"/>
    <property type="match status" value="1"/>
</dbReference>
<dbReference type="Proteomes" id="UP001596013">
    <property type="component" value="Unassembled WGS sequence"/>
</dbReference>
<dbReference type="Gene3D" id="1.20.1250.20">
    <property type="entry name" value="MFS general substrate transporter like domains"/>
    <property type="match status" value="2"/>
</dbReference>
<feature type="transmembrane region" description="Helical" evidence="5">
    <location>
        <begin position="183"/>
        <end position="203"/>
    </location>
</feature>
<keyword evidence="2 5" id="KW-0812">Transmembrane</keyword>
<feature type="transmembrane region" description="Helical" evidence="5">
    <location>
        <begin position="49"/>
        <end position="69"/>
    </location>
</feature>
<feature type="transmembrane region" description="Helical" evidence="5">
    <location>
        <begin position="319"/>
        <end position="342"/>
    </location>
</feature>
<gene>
    <name evidence="7" type="ORF">ACFPME_14680</name>
</gene>
<feature type="transmembrane region" description="Helical" evidence="5">
    <location>
        <begin position="224"/>
        <end position="246"/>
    </location>
</feature>
<evidence type="ECO:0000256" key="5">
    <source>
        <dbReference type="SAM" id="Phobius"/>
    </source>
</evidence>
<dbReference type="Pfam" id="PF07690">
    <property type="entry name" value="MFS_1"/>
    <property type="match status" value="1"/>
</dbReference>
<keyword evidence="8" id="KW-1185">Reference proteome</keyword>
<comment type="subcellular location">
    <subcellularLocation>
        <location evidence="1">Membrane</location>
        <topology evidence="1">Multi-pass membrane protein</topology>
    </subcellularLocation>
</comment>
<dbReference type="InterPro" id="IPR011701">
    <property type="entry name" value="MFS"/>
</dbReference>
<evidence type="ECO:0000259" key="6">
    <source>
        <dbReference type="PROSITE" id="PS50850"/>
    </source>
</evidence>
<feature type="transmembrane region" description="Helical" evidence="5">
    <location>
        <begin position="382"/>
        <end position="403"/>
    </location>
</feature>